<dbReference type="SUPFAM" id="SSF52833">
    <property type="entry name" value="Thioredoxin-like"/>
    <property type="match status" value="1"/>
</dbReference>
<dbReference type="PRINTS" id="PR00421">
    <property type="entry name" value="THIOREDOXIN"/>
</dbReference>
<keyword evidence="4" id="KW-1015">Disulfide bond</keyword>
<dbReference type="InterPro" id="IPR011723">
    <property type="entry name" value="Znf/thioredoxin_put"/>
</dbReference>
<reference evidence="8 9" key="1">
    <citation type="submission" date="2015-09" db="EMBL/GenBank/DDBJ databases">
        <authorList>
            <person name="Jackson K.R."/>
            <person name="Lunt B.L."/>
            <person name="Fisher J.N.B."/>
            <person name="Gardner A.V."/>
            <person name="Bailey M.E."/>
            <person name="Deus L.M."/>
            <person name="Earl A.S."/>
            <person name="Gibby P.D."/>
            <person name="Hartmann K.A."/>
            <person name="Liu J.E."/>
            <person name="Manci A.M."/>
            <person name="Nielsen D.A."/>
            <person name="Solomon M.B."/>
            <person name="Breakwell D.P."/>
            <person name="Burnett S.H."/>
            <person name="Grose J.H."/>
        </authorList>
    </citation>
    <scope>NUCLEOTIDE SEQUENCE [LARGE SCALE GENOMIC DNA]</scope>
    <source>
        <strain evidence="8 9">16</strain>
    </source>
</reference>
<dbReference type="Proteomes" id="UP000048984">
    <property type="component" value="Unassembled WGS sequence"/>
</dbReference>
<evidence type="ECO:0000256" key="1">
    <source>
        <dbReference type="ARBA" id="ARBA00008987"/>
    </source>
</evidence>
<evidence type="ECO:0000256" key="6">
    <source>
        <dbReference type="NCBIfam" id="TIGR01068"/>
    </source>
</evidence>
<evidence type="ECO:0000313" key="9">
    <source>
        <dbReference type="Proteomes" id="UP000048984"/>
    </source>
</evidence>
<dbReference type="FunFam" id="3.40.30.10:FF:000001">
    <property type="entry name" value="Thioredoxin"/>
    <property type="match status" value="1"/>
</dbReference>
<dbReference type="PROSITE" id="PS00194">
    <property type="entry name" value="THIOREDOXIN_1"/>
    <property type="match status" value="1"/>
</dbReference>
<dbReference type="STRING" id="665126.ABB55_16970"/>
<name>A0A0P6VSM1_9HYPH</name>
<reference evidence="8 9" key="2">
    <citation type="submission" date="2015-10" db="EMBL/GenBank/DDBJ databases">
        <title>Draft Genome Sequence of Prosthecomicrobium hirschii ATCC 27832.</title>
        <authorList>
            <person name="Daniel J."/>
            <person name="Givan S.A."/>
            <person name="Brun Y.V."/>
            <person name="Brown P.J."/>
        </authorList>
    </citation>
    <scope>NUCLEOTIDE SEQUENCE [LARGE SCALE GENOMIC DNA]</scope>
    <source>
        <strain evidence="8 9">16</strain>
    </source>
</reference>
<organism evidence="8 9">
    <name type="scientific">Prosthecodimorpha hirschii</name>
    <dbReference type="NCBI Taxonomy" id="665126"/>
    <lineage>
        <taxon>Bacteria</taxon>
        <taxon>Pseudomonadati</taxon>
        <taxon>Pseudomonadota</taxon>
        <taxon>Alphaproteobacteria</taxon>
        <taxon>Hyphomicrobiales</taxon>
        <taxon>Ancalomicrobiaceae</taxon>
        <taxon>Prosthecodimorpha</taxon>
    </lineage>
</organism>
<dbReference type="PROSITE" id="PS51352">
    <property type="entry name" value="THIOREDOXIN_2"/>
    <property type="match status" value="1"/>
</dbReference>
<dbReference type="AlphaFoldDB" id="A0A0P6VSM1"/>
<evidence type="ECO:0000256" key="5">
    <source>
        <dbReference type="ARBA" id="ARBA00023284"/>
    </source>
</evidence>
<evidence type="ECO:0000256" key="2">
    <source>
        <dbReference type="ARBA" id="ARBA00022448"/>
    </source>
</evidence>
<keyword evidence="5" id="KW-0676">Redox-active center</keyword>
<dbReference type="GO" id="GO:0005829">
    <property type="term" value="C:cytosol"/>
    <property type="evidence" value="ECO:0007669"/>
    <property type="project" value="TreeGrafter"/>
</dbReference>
<dbReference type="PANTHER" id="PTHR45663:SF11">
    <property type="entry name" value="GEO12009P1"/>
    <property type="match status" value="1"/>
</dbReference>
<dbReference type="InterPro" id="IPR005746">
    <property type="entry name" value="Thioredoxin"/>
</dbReference>
<accession>A0A0P6VSM1</accession>
<dbReference type="GO" id="GO:0045454">
    <property type="term" value="P:cell redox homeostasis"/>
    <property type="evidence" value="ECO:0007669"/>
    <property type="project" value="TreeGrafter"/>
</dbReference>
<keyword evidence="2" id="KW-0813">Transport</keyword>
<dbReference type="Gene3D" id="2.30.30.380">
    <property type="entry name" value="Zn-finger domain of Sec23/24"/>
    <property type="match status" value="1"/>
</dbReference>
<dbReference type="NCBIfam" id="TIGR02098">
    <property type="entry name" value="MJ0042_CXXC"/>
    <property type="match status" value="1"/>
</dbReference>
<dbReference type="InterPro" id="IPR017937">
    <property type="entry name" value="Thioredoxin_CS"/>
</dbReference>
<dbReference type="CDD" id="cd02947">
    <property type="entry name" value="TRX_family"/>
    <property type="match status" value="1"/>
</dbReference>
<comment type="similarity">
    <text evidence="1">Belongs to the thioredoxin family.</text>
</comment>
<keyword evidence="9" id="KW-1185">Reference proteome</keyword>
<keyword evidence="3" id="KW-0249">Electron transport</keyword>
<dbReference type="InterPro" id="IPR013766">
    <property type="entry name" value="Thioredoxin_domain"/>
</dbReference>
<dbReference type="Pfam" id="PF13717">
    <property type="entry name" value="Zn_ribbon_4"/>
    <property type="match status" value="1"/>
</dbReference>
<dbReference type="NCBIfam" id="NF008229">
    <property type="entry name" value="PRK10996.1"/>
    <property type="match status" value="1"/>
</dbReference>
<dbReference type="EMBL" id="LJYW01000001">
    <property type="protein sequence ID" value="KPL53695.1"/>
    <property type="molecule type" value="Genomic_DNA"/>
</dbReference>
<dbReference type="GO" id="GO:0015035">
    <property type="term" value="F:protein-disulfide reductase activity"/>
    <property type="evidence" value="ECO:0007669"/>
    <property type="project" value="UniProtKB-UniRule"/>
</dbReference>
<proteinExistence type="inferred from homology"/>
<dbReference type="RefSeq" id="WP_054359859.1">
    <property type="nucleotide sequence ID" value="NZ_LJYW01000001.1"/>
</dbReference>
<feature type="domain" description="Thioredoxin" evidence="7">
    <location>
        <begin position="30"/>
        <end position="144"/>
    </location>
</feature>
<dbReference type="PANTHER" id="PTHR45663">
    <property type="entry name" value="GEO12009P1"/>
    <property type="match status" value="1"/>
</dbReference>
<dbReference type="Pfam" id="PF00085">
    <property type="entry name" value="Thioredoxin"/>
    <property type="match status" value="1"/>
</dbReference>
<sequence length="144" mass="15485">MTHVTCPSCQAVNRIPEDRLAADWRQAKCPKCGTPLFPGKPVDATGEALQRAIERSDIPVVVDFWAAWCGPCRMMAPQFAEAAAAVGPKARFLKLDTDAEPEASAAFGIRSIPTMILFKGGRELARQSGVMSAGQIAQWIARAS</sequence>
<comment type="caution">
    <text evidence="8">The sequence shown here is derived from an EMBL/GenBank/DDBJ whole genome shotgun (WGS) entry which is preliminary data.</text>
</comment>
<evidence type="ECO:0000256" key="3">
    <source>
        <dbReference type="ARBA" id="ARBA00022982"/>
    </source>
</evidence>
<gene>
    <name evidence="8" type="ORF">ABB55_16970</name>
</gene>
<dbReference type="InterPro" id="IPR036249">
    <property type="entry name" value="Thioredoxin-like_sf"/>
</dbReference>
<evidence type="ECO:0000313" key="8">
    <source>
        <dbReference type="EMBL" id="KPL53695.1"/>
    </source>
</evidence>
<evidence type="ECO:0000256" key="4">
    <source>
        <dbReference type="ARBA" id="ARBA00023157"/>
    </source>
</evidence>
<dbReference type="Gene3D" id="3.40.30.10">
    <property type="entry name" value="Glutaredoxin"/>
    <property type="match status" value="1"/>
</dbReference>
<dbReference type="NCBIfam" id="TIGR01068">
    <property type="entry name" value="thioredoxin"/>
    <property type="match status" value="1"/>
</dbReference>
<protein>
    <recommendedName>
        <fullName evidence="6">Thioredoxin</fullName>
    </recommendedName>
</protein>
<evidence type="ECO:0000259" key="7">
    <source>
        <dbReference type="PROSITE" id="PS51352"/>
    </source>
</evidence>